<evidence type="ECO:0000313" key="1">
    <source>
        <dbReference type="EMBL" id="KAK1149562.1"/>
    </source>
</evidence>
<dbReference type="Proteomes" id="UP001177260">
    <property type="component" value="Unassembled WGS sequence"/>
</dbReference>
<name>A0ACC3BG99_9EURO</name>
<gene>
    <name evidence="1" type="primary">LEU5_2</name>
    <name evidence="1" type="ORF">N8T08_005111</name>
</gene>
<dbReference type="EMBL" id="JAOPJF010000003">
    <property type="protein sequence ID" value="KAK1149562.1"/>
    <property type="molecule type" value="Genomic_DNA"/>
</dbReference>
<comment type="caution">
    <text evidence="1">The sequence shown here is derived from an EMBL/GenBank/DDBJ whole genome shotgun (WGS) entry which is preliminary data.</text>
</comment>
<keyword evidence="2" id="KW-1185">Reference proteome</keyword>
<organism evidence="1 2">
    <name type="scientific">Aspergillus melleus</name>
    <dbReference type="NCBI Taxonomy" id="138277"/>
    <lineage>
        <taxon>Eukaryota</taxon>
        <taxon>Fungi</taxon>
        <taxon>Dikarya</taxon>
        <taxon>Ascomycota</taxon>
        <taxon>Pezizomycotina</taxon>
        <taxon>Eurotiomycetes</taxon>
        <taxon>Eurotiomycetidae</taxon>
        <taxon>Eurotiales</taxon>
        <taxon>Aspergillaceae</taxon>
        <taxon>Aspergillus</taxon>
        <taxon>Aspergillus subgen. Circumdati</taxon>
    </lineage>
</organism>
<accession>A0ACC3BG99</accession>
<protein>
    <submittedName>
        <fullName evidence="1">Coenzyme A transporter</fullName>
    </submittedName>
</protein>
<sequence length="354" mass="39365">MKPANHKFTFIEAQQLLNQPGSPAQRRKLLTECSKKIYRRNVRTPVNCGEKDWQEGWPDARHLAIDKAKTVVAPLERVKVLFQTSQPGFAHHAARRLDVLEAIQIIRKSYGTQALFQGHSLMLLRIFPYAAINFLAYDQFRSALVSGSGQDAPFHRFISGSLAGAISTSCTYPFELVRVNLAVQSQRTSLAAICNQIYQTGGPRSFPAVTNFYRGYVPALLGILPYAGMSFFAHDLIGDWFLSPALASYMALAPPEQIPPGSTKQVRLTAAAELLSGALAGLAAQTFCYPLEIIRRRMQVSSQGRILATTRTIFAERGIRGFYVGLTIGYIKDVPTVAISFFVYDRLKWWLGVD</sequence>
<evidence type="ECO:0000313" key="2">
    <source>
        <dbReference type="Proteomes" id="UP001177260"/>
    </source>
</evidence>
<proteinExistence type="predicted"/>
<reference evidence="1 2" key="1">
    <citation type="journal article" date="2023" name="ACS Omega">
        <title>Identification of the Neoaspergillic Acid Biosynthesis Gene Cluster by Establishing an In Vitro CRISPR-Ribonucleoprotein Genetic System in Aspergillus melleus.</title>
        <authorList>
            <person name="Yuan B."/>
            <person name="Grau M.F."/>
            <person name="Murata R.M."/>
            <person name="Torok T."/>
            <person name="Venkateswaran K."/>
            <person name="Stajich J.E."/>
            <person name="Wang C.C.C."/>
        </authorList>
    </citation>
    <scope>NUCLEOTIDE SEQUENCE [LARGE SCALE GENOMIC DNA]</scope>
    <source>
        <strain evidence="1 2">IMV 1140</strain>
    </source>
</reference>